<evidence type="ECO:0000256" key="1">
    <source>
        <dbReference type="SAM" id="Coils"/>
    </source>
</evidence>
<reference evidence="3 4" key="1">
    <citation type="submission" date="2023-11" db="EMBL/GenBank/DDBJ databases">
        <title>Halocaridina rubra genome assembly.</title>
        <authorList>
            <person name="Smith C."/>
        </authorList>
    </citation>
    <scope>NUCLEOTIDE SEQUENCE [LARGE SCALE GENOMIC DNA]</scope>
    <source>
        <strain evidence="3">EP-1</strain>
        <tissue evidence="3">Whole</tissue>
    </source>
</reference>
<evidence type="ECO:0008006" key="5">
    <source>
        <dbReference type="Google" id="ProtNLM"/>
    </source>
</evidence>
<proteinExistence type="predicted"/>
<evidence type="ECO:0000256" key="2">
    <source>
        <dbReference type="SAM" id="MobiDB-lite"/>
    </source>
</evidence>
<accession>A0AAN9ABH6</accession>
<feature type="non-terminal residue" evidence="3">
    <location>
        <position position="2188"/>
    </location>
</feature>
<dbReference type="SMART" id="SM00150">
    <property type="entry name" value="SPEC"/>
    <property type="match status" value="1"/>
</dbReference>
<protein>
    <recommendedName>
        <fullName evidence="5">KASH domain-containing protein</fullName>
    </recommendedName>
</protein>
<feature type="region of interest" description="Disordered" evidence="2">
    <location>
        <begin position="1798"/>
        <end position="1817"/>
    </location>
</feature>
<dbReference type="Proteomes" id="UP001381693">
    <property type="component" value="Unassembled WGS sequence"/>
</dbReference>
<comment type="caution">
    <text evidence="3">The sequence shown here is derived from an EMBL/GenBank/DDBJ whole genome shotgun (WGS) entry which is preliminary data.</text>
</comment>
<gene>
    <name evidence="3" type="ORF">SK128_028536</name>
</gene>
<name>A0AAN9ABH6_HALRR</name>
<organism evidence="3 4">
    <name type="scientific">Halocaridina rubra</name>
    <name type="common">Hawaiian red shrimp</name>
    <dbReference type="NCBI Taxonomy" id="373956"/>
    <lineage>
        <taxon>Eukaryota</taxon>
        <taxon>Metazoa</taxon>
        <taxon>Ecdysozoa</taxon>
        <taxon>Arthropoda</taxon>
        <taxon>Crustacea</taxon>
        <taxon>Multicrustacea</taxon>
        <taxon>Malacostraca</taxon>
        <taxon>Eumalacostraca</taxon>
        <taxon>Eucarida</taxon>
        <taxon>Decapoda</taxon>
        <taxon>Pleocyemata</taxon>
        <taxon>Caridea</taxon>
        <taxon>Atyoidea</taxon>
        <taxon>Atyidae</taxon>
        <taxon>Halocaridina</taxon>
    </lineage>
</organism>
<dbReference type="Gene3D" id="1.20.58.60">
    <property type="match status" value="1"/>
</dbReference>
<keyword evidence="1" id="KW-0175">Coiled coil</keyword>
<evidence type="ECO:0000313" key="3">
    <source>
        <dbReference type="EMBL" id="KAK7082013.1"/>
    </source>
</evidence>
<sequence length="2188" mass="246893">MTEMVLICEMHRMEVELKHLEDTGKAMERDSEMLNMLATVSGARTRLKTMLAEAEAKKSEIENKHSESDRQKFHLIEYQQILQELESWVTETFNQLTTEVSLGSVAAIQEQISVNESMLQDLTRREEQLSELRGKCERVKGDQHIQSLATEMKNHLIFLSQTISETRLVIQNRLQQLQEILTNERIRLEAECQESKEGLRSSDEKKNIEHDVKEVISDPVVYQVIRRRSIKNVVIIDGQPVETEEVFEEPEDLLEEKDLITDPLRTTKVVRAIRRRIIKTVTMVDGKPVEKEEVIEEPEDVAEEFMEEKSKFLDSVYEPEASSYFTESSLHRLKTQNIAKEEFLDSAEEVQEPEATIRSQQIIRRLIKRTVIVNGKPFEIEELEDPIHVEDTIMQGAQPHSTDDESTGNKKISLQKIKMINLKDAPRVGHEAVENMSTSEITQTAAQFQTIDRSMIVTRNRIMKKIVIIDGNPVETDEVVEEPVDSTIESLPHISSDSIIKENTVEPATSVIKRILKKVVVIDGEPVETEEVADDPEKFTEETMRKLSSDTSITETVYEPEIIIRKVEEKQVVKKVVMIDGKPTETEVIVEEPESVTEHIFPNVISDISVSEFCEPEITTSRQIIRKRIIKKILMVNGEPVETEEVVEEPEDVTAEIMQNISLECGFANTVCESGVKTTHVRGESEPKKSVDVDSKYIETEFTGKPSDITKEELERPTSPVITETVCEPELIATESIQRKNIIKRVVTVDGKPVETGEVVEDPDIIARDSMDIAQESANIETIIDPEGTTTNRLIKKRIIKKTIVVNGKPVESEEIIEEPRDTTEDSILHIPAESIISEALSKPELSSTRRVIRKRIIKKVTMADGKPLETEEIIEEPEDITKEIFNIPTEAIITETISEPNVTTIRKVIRKRIIKKTIMVDGKPVEVEEVVEVPEEIKQEVQFNIPPDSETIEDGIPVETEEGVENPVCVTKDMSTIPTESVAGENIGQLRRVIKKITMVDGKPVESEEVMELGSENMPTGFTVIEAESKPETTIIRRVIRKKIIKKIIIVDGEPTEIEEVIEEPTDVLDEMSNILPDSVISEVVTEPEVTSIRRIIRKRIIKRITIVNGKPIETEEIVEEPEDITDEVVETIPEKSLFEARVSGPEISVSRRIIKKRIIKKIVIVDGKPVETEEIVEEPEDVEHEITNISGESSINEATSPPKISTIIKDVRKGISKKILKIDGEPIVTEVLEEPDITKDEILTVPIEPVITETVIKPETVLRTLTKTRITKKIHMVDGKTVETEEVVEEPDVTEEGIVDISRESVIHGSVMADCQPLEKEEIPEKTIDITEGHLPVVPEDVGSLETLIKPDNSSVNMEDGESVELEEVVKESVAMSEMRESLETIGKITDETVIPPSYSVTSETTSNPEEDSTENTIGNKVVKRIIMEDSKPVETEETVEESVAMEDIQGNIPVNDAVITENPEQNVISESPDIEPISSSGIRIIKKNVKIRRLVRIVDDKEIVEEEQSESPDEIFEYPQSSLHDTQITLPISESIENVQIGMPDESHEIPFQQARVIRQIRIEDGKPIFSEEILEEDNALADQGPYSEVTRVQVRAVRRRMKIIKRVQIINGERVETEEVVEEPETHFDMPDDEPEIAVTEICHQNVVEEVMETEDDNSPYSVPVSGINDSPMPESTSNLINEVAQQTSESDKIFSLEPQQLVSSLHDEEVTGDFPVPEGSTSQPMGNDYCEPKSIQNESPNIWKHEMYYKDYKETTEYKDISPLSDENLYASNELPMSSPLYDKEVVREFPLPEDQITQPKRTDTDEPKPNEAESVNIWTDELYENIKMRSERTTISEPSGISTVTDGKLYSETEIPMSTPKYVEDNENQFPLPECSVAQPEKLYQDEPKSTKDESGIVWTEALYGKYTAETCAESKIITPVMNEKVISTESLPMSPPRYNNEVISEFPVPEGSVIQPEKNENDDPKGTECMSVNIWAEELYNKTENESAETIAKPGITDIAPVPDNKLIITSPLPMSLPQHGEVFGDFPLPGGSIAQPESIDNDVPERNDDGSENVWKERLYNKHDTQPTDSSYIPESLEAAPCAIIPQVQTKEAESDMQPFPIVAEPVIDVTREILYLQDKATEATDLCRETKNIESFPLPRELAVQDKCESQVMPSVLLLESTPFPEPQVKNSGLDQLCK</sequence>
<dbReference type="SUPFAM" id="SSF46966">
    <property type="entry name" value="Spectrin repeat"/>
    <property type="match status" value="1"/>
</dbReference>
<dbReference type="InterPro" id="IPR018159">
    <property type="entry name" value="Spectrin/alpha-actinin"/>
</dbReference>
<evidence type="ECO:0000313" key="4">
    <source>
        <dbReference type="Proteomes" id="UP001381693"/>
    </source>
</evidence>
<dbReference type="EMBL" id="JAXCGZ010004265">
    <property type="protein sequence ID" value="KAK7082013.1"/>
    <property type="molecule type" value="Genomic_DNA"/>
</dbReference>
<feature type="compositionally biased region" description="Basic and acidic residues" evidence="2">
    <location>
        <begin position="1806"/>
        <end position="1817"/>
    </location>
</feature>
<feature type="coiled-coil region" evidence="1">
    <location>
        <begin position="10"/>
        <end position="71"/>
    </location>
</feature>
<keyword evidence="4" id="KW-1185">Reference proteome</keyword>